<reference evidence="2 3" key="1">
    <citation type="journal article" date="2014" name="BMC Genomics">
        <title>Comparison of environmental and isolate Sulfobacillus genomes reveals diverse carbon, sulfur, nitrogen, and hydrogen metabolisms.</title>
        <authorList>
            <person name="Justice N.B."/>
            <person name="Norman A."/>
            <person name="Brown C.T."/>
            <person name="Singh A."/>
            <person name="Thomas B.C."/>
            <person name="Banfield J.F."/>
        </authorList>
    </citation>
    <scope>NUCLEOTIDE SEQUENCE [LARGE SCALE GENOMIC DNA]</scope>
    <source>
        <strain evidence="2">AMDSBA3</strain>
    </source>
</reference>
<name>A0A2T2WMX7_9FIRM</name>
<sequence length="124" mass="14308">MRHPSLLRVMWWSVRLSWSRNKRTRRRCREHILTGLESRWREYAPQTTPNGELAIVRAVWLGACLASRSLVRYPLLPQLLKHRLTWVMRLLGRNTGKAVVSAYLAWIWMAEAAVSSVLAAGTSV</sequence>
<evidence type="ECO:0000313" key="3">
    <source>
        <dbReference type="Proteomes" id="UP000241848"/>
    </source>
</evidence>
<keyword evidence="1" id="KW-0812">Transmembrane</keyword>
<dbReference type="AlphaFoldDB" id="A0A2T2WMX7"/>
<dbReference type="EMBL" id="PXYV01000004">
    <property type="protein sequence ID" value="PSR23595.1"/>
    <property type="molecule type" value="Genomic_DNA"/>
</dbReference>
<organism evidence="2 3">
    <name type="scientific">Sulfobacillus acidophilus</name>
    <dbReference type="NCBI Taxonomy" id="53633"/>
    <lineage>
        <taxon>Bacteria</taxon>
        <taxon>Bacillati</taxon>
        <taxon>Bacillota</taxon>
        <taxon>Clostridia</taxon>
        <taxon>Eubacteriales</taxon>
        <taxon>Clostridiales Family XVII. Incertae Sedis</taxon>
        <taxon>Sulfobacillus</taxon>
    </lineage>
</organism>
<evidence type="ECO:0000256" key="1">
    <source>
        <dbReference type="SAM" id="Phobius"/>
    </source>
</evidence>
<gene>
    <name evidence="2" type="ORF">C7B45_02150</name>
</gene>
<accession>A0A2T2WMX7</accession>
<proteinExistence type="predicted"/>
<protein>
    <submittedName>
        <fullName evidence="2">Uncharacterized protein</fullName>
    </submittedName>
</protein>
<keyword evidence="1" id="KW-0472">Membrane</keyword>
<evidence type="ECO:0000313" key="2">
    <source>
        <dbReference type="EMBL" id="PSR23595.1"/>
    </source>
</evidence>
<feature type="transmembrane region" description="Helical" evidence="1">
    <location>
        <begin position="98"/>
        <end position="121"/>
    </location>
</feature>
<dbReference type="Proteomes" id="UP000241848">
    <property type="component" value="Unassembled WGS sequence"/>
</dbReference>
<comment type="caution">
    <text evidence="2">The sequence shown here is derived from an EMBL/GenBank/DDBJ whole genome shotgun (WGS) entry which is preliminary data.</text>
</comment>
<keyword evidence="1" id="KW-1133">Transmembrane helix</keyword>